<dbReference type="InterPro" id="IPR001466">
    <property type="entry name" value="Beta-lactam-related"/>
</dbReference>
<dbReference type="SUPFAM" id="SSF56601">
    <property type="entry name" value="beta-lactamase/transpeptidase-like"/>
    <property type="match status" value="1"/>
</dbReference>
<dbReference type="PANTHER" id="PTHR43283">
    <property type="entry name" value="BETA-LACTAMASE-RELATED"/>
    <property type="match status" value="1"/>
</dbReference>
<protein>
    <submittedName>
        <fullName evidence="1">Serine hydrolase</fullName>
    </submittedName>
</protein>
<dbReference type="InterPro" id="IPR012338">
    <property type="entry name" value="Beta-lactam/transpept-like"/>
</dbReference>
<gene>
    <name evidence="1" type="ORF">A4W93_18200</name>
</gene>
<proteinExistence type="predicted"/>
<organism evidence="1 2">
    <name type="scientific">Piscinibacter gummiphilus</name>
    <dbReference type="NCBI Taxonomy" id="946333"/>
    <lineage>
        <taxon>Bacteria</taxon>
        <taxon>Pseudomonadati</taxon>
        <taxon>Pseudomonadota</taxon>
        <taxon>Betaproteobacteria</taxon>
        <taxon>Burkholderiales</taxon>
        <taxon>Sphaerotilaceae</taxon>
        <taxon>Piscinibacter</taxon>
    </lineage>
</organism>
<reference evidence="1 2" key="1">
    <citation type="submission" date="2016-04" db="EMBL/GenBank/DDBJ databases">
        <title>Complete genome sequence of natural rubber-degrading, novel Gram-negative bacterium, Rhizobacter gummiphilus strain NS21.</title>
        <authorList>
            <person name="Tabata M."/>
            <person name="Kasai D."/>
            <person name="Fukuda M."/>
        </authorList>
    </citation>
    <scope>NUCLEOTIDE SEQUENCE [LARGE SCALE GENOMIC DNA]</scope>
    <source>
        <strain evidence="1 2">NS21</strain>
    </source>
</reference>
<dbReference type="AlphaFoldDB" id="A0A1W6LBM5"/>
<dbReference type="OrthoDB" id="9801061at2"/>
<dbReference type="EMBL" id="CP015118">
    <property type="protein sequence ID" value="ARN21669.1"/>
    <property type="molecule type" value="Genomic_DNA"/>
</dbReference>
<sequence length="394" mass="42392">MTSLLAAAPPESLGLSPERLARLDAALEAEIERQKLPGAVAMIARRGKVAHFKAYGRLDPRQDVPMPKDAIFRIYSMTKPVVSVAVMMLVEEGRLLLSQPVSMYLPEFASPQVLVENEGQLETAPAGRAITVHDLLRHTAGFTYQFMGATPLHQRYAAAGLFGRGKTNADFTQALAALPLLRQPGTAWAYSHATDVLGRLVEVVTGRSLGEHLREAIFEPLGMTETAFHVDGSNHHRIAEPFAKDPDSGAPVSVFDVRSPSAQEMGGAGLASTAADYARFMEMMLSGGQLGGVRLLGPKTVRLMTSDHLGALPVSGDLLPVGHGFGLGFAVRLQDGVAAGAGSAGQYFWAGLAGTSFFIDPKEQLHAQLMIQQPGRRDHYRQLFRELVYAALVD</sequence>
<dbReference type="InterPro" id="IPR050789">
    <property type="entry name" value="Diverse_Enzym_Activities"/>
</dbReference>
<dbReference type="Gene3D" id="3.40.710.10">
    <property type="entry name" value="DD-peptidase/beta-lactamase superfamily"/>
    <property type="match status" value="1"/>
</dbReference>
<dbReference type="PANTHER" id="PTHR43283:SF3">
    <property type="entry name" value="BETA-LACTAMASE FAMILY PROTEIN (AFU_ORTHOLOGUE AFUA_5G07500)"/>
    <property type="match status" value="1"/>
</dbReference>
<dbReference type="KEGG" id="rgu:A4W93_18200"/>
<dbReference type="RefSeq" id="WP_085751964.1">
    <property type="nucleotide sequence ID" value="NZ_BSPR01000011.1"/>
</dbReference>
<dbReference type="Pfam" id="PF00144">
    <property type="entry name" value="Beta-lactamase"/>
    <property type="match status" value="1"/>
</dbReference>
<dbReference type="GO" id="GO:0016787">
    <property type="term" value="F:hydrolase activity"/>
    <property type="evidence" value="ECO:0007669"/>
    <property type="project" value="UniProtKB-KW"/>
</dbReference>
<evidence type="ECO:0000313" key="1">
    <source>
        <dbReference type="EMBL" id="ARN21669.1"/>
    </source>
</evidence>
<keyword evidence="1" id="KW-0378">Hydrolase</keyword>
<name>A0A1W6LBM5_9BURK</name>
<keyword evidence="2" id="KW-1185">Reference proteome</keyword>
<evidence type="ECO:0000313" key="2">
    <source>
        <dbReference type="Proteomes" id="UP000193427"/>
    </source>
</evidence>
<dbReference type="STRING" id="946333.A4W93_18200"/>
<accession>A0A1W6LBM5</accession>
<dbReference type="Proteomes" id="UP000193427">
    <property type="component" value="Chromosome"/>
</dbReference>